<protein>
    <submittedName>
        <fullName evidence="1">Uncharacterized protein</fullName>
    </submittedName>
</protein>
<comment type="caution">
    <text evidence="1">The sequence shown here is derived from an EMBL/GenBank/DDBJ whole genome shotgun (WGS) entry which is preliminary data.</text>
</comment>
<evidence type="ECO:0000313" key="2">
    <source>
        <dbReference type="Proteomes" id="UP001159042"/>
    </source>
</evidence>
<sequence>MNNWVYNVEMSLIQAYIKFTMEVDKDGSLQFLLVEDQTAHWDKESTGSRPTLTDTQVLTLTTIQHRNKVLSMIHLARNICEPNELDEEFNDLRTALSCKEFGPTSHVPYIKDYQHHQEGHSLRYRLRIYSKTMTMMMSNGKDLQSMRSTAFHVNTGRRIYSGHVSTRLKEYK</sequence>
<name>A0AAV8VEH6_9CUCU</name>
<reference evidence="1 2" key="1">
    <citation type="journal article" date="2023" name="Insect Mol. Biol.">
        <title>Genome sequencing provides insights into the evolution of gene families encoding plant cell wall-degrading enzymes in longhorned beetles.</title>
        <authorList>
            <person name="Shin N.R."/>
            <person name="Okamura Y."/>
            <person name="Kirsch R."/>
            <person name="Pauchet Y."/>
        </authorList>
    </citation>
    <scope>NUCLEOTIDE SEQUENCE [LARGE SCALE GENOMIC DNA]</scope>
    <source>
        <strain evidence="1">EAD_L_NR</strain>
    </source>
</reference>
<proteinExistence type="predicted"/>
<gene>
    <name evidence="1" type="ORF">NQ315_015598</name>
</gene>
<accession>A0AAV8VEH6</accession>
<organism evidence="1 2">
    <name type="scientific">Exocentrus adspersus</name>
    <dbReference type="NCBI Taxonomy" id="1586481"/>
    <lineage>
        <taxon>Eukaryota</taxon>
        <taxon>Metazoa</taxon>
        <taxon>Ecdysozoa</taxon>
        <taxon>Arthropoda</taxon>
        <taxon>Hexapoda</taxon>
        <taxon>Insecta</taxon>
        <taxon>Pterygota</taxon>
        <taxon>Neoptera</taxon>
        <taxon>Endopterygota</taxon>
        <taxon>Coleoptera</taxon>
        <taxon>Polyphaga</taxon>
        <taxon>Cucujiformia</taxon>
        <taxon>Chrysomeloidea</taxon>
        <taxon>Cerambycidae</taxon>
        <taxon>Lamiinae</taxon>
        <taxon>Acanthocinini</taxon>
        <taxon>Exocentrus</taxon>
    </lineage>
</organism>
<dbReference type="AlphaFoldDB" id="A0AAV8VEH6"/>
<evidence type="ECO:0000313" key="1">
    <source>
        <dbReference type="EMBL" id="KAJ8912514.1"/>
    </source>
</evidence>
<dbReference type="Proteomes" id="UP001159042">
    <property type="component" value="Unassembled WGS sequence"/>
</dbReference>
<keyword evidence="2" id="KW-1185">Reference proteome</keyword>
<dbReference type="EMBL" id="JANEYG010000123">
    <property type="protein sequence ID" value="KAJ8912514.1"/>
    <property type="molecule type" value="Genomic_DNA"/>
</dbReference>